<name>A0A0F5I730_BACTR</name>
<dbReference type="STRING" id="1221996.QY95_01045"/>
<dbReference type="EMBL" id="JWIR02000025">
    <property type="protein sequence ID" value="KKB40982.1"/>
    <property type="molecule type" value="Genomic_DNA"/>
</dbReference>
<proteinExistence type="predicted"/>
<organism evidence="1 2">
    <name type="scientific">Bacillus thermotolerans</name>
    <name type="common">Quasibacillus thermotolerans</name>
    <dbReference type="NCBI Taxonomy" id="1221996"/>
    <lineage>
        <taxon>Bacteria</taxon>
        <taxon>Bacillati</taxon>
        <taxon>Bacillota</taxon>
        <taxon>Bacilli</taxon>
        <taxon>Bacillales</taxon>
        <taxon>Bacillaceae</taxon>
        <taxon>Bacillus</taxon>
    </lineage>
</organism>
<gene>
    <name evidence="1" type="ORF">QY95_01045</name>
</gene>
<accession>A0A0F5I730</accession>
<comment type="caution">
    <text evidence="1">The sequence shown here is derived from an EMBL/GenBank/DDBJ whole genome shotgun (WGS) entry which is preliminary data.</text>
</comment>
<evidence type="ECO:0000313" key="1">
    <source>
        <dbReference type="EMBL" id="KKB40982.1"/>
    </source>
</evidence>
<reference evidence="1" key="1">
    <citation type="submission" date="2015-02" db="EMBL/GenBank/DDBJ databases">
        <title>Genome Assembly of Bacillaceae bacterium MTCC 8252.</title>
        <authorList>
            <person name="Verma A."/>
            <person name="Khatri I."/>
            <person name="Mual P."/>
            <person name="Subramanian S."/>
            <person name="Krishnamurthi S."/>
        </authorList>
    </citation>
    <scope>NUCLEOTIDE SEQUENCE [LARGE SCALE GENOMIC DNA]</scope>
    <source>
        <strain evidence="1">MTCC 8252</strain>
    </source>
</reference>
<dbReference type="Proteomes" id="UP000031563">
    <property type="component" value="Unassembled WGS sequence"/>
</dbReference>
<dbReference type="AlphaFoldDB" id="A0A0F5I730"/>
<keyword evidence="2" id="KW-1185">Reference proteome</keyword>
<protein>
    <submittedName>
        <fullName evidence="1">Uncharacterized protein</fullName>
    </submittedName>
</protein>
<sequence>MIFEPYPSYLTISTLKKADFSAFFNGYVLTRARCGQYL</sequence>
<evidence type="ECO:0000313" key="2">
    <source>
        <dbReference type="Proteomes" id="UP000031563"/>
    </source>
</evidence>